<protein>
    <submittedName>
        <fullName evidence="1">Uncharacterized protein</fullName>
    </submittedName>
</protein>
<dbReference type="RefSeq" id="WP_170947672.1">
    <property type="nucleotide sequence ID" value="NZ_BAAAVQ010000009.1"/>
</dbReference>
<gene>
    <name evidence="1" type="ORF">ACFO7V_09200</name>
</gene>
<proteinExistence type="predicted"/>
<evidence type="ECO:0000313" key="1">
    <source>
        <dbReference type="EMBL" id="MFC4716315.1"/>
    </source>
</evidence>
<keyword evidence="2" id="KW-1185">Reference proteome</keyword>
<organism evidence="1 2">
    <name type="scientific">Glutamicibacter bergerei</name>
    <dbReference type="NCBI Taxonomy" id="256702"/>
    <lineage>
        <taxon>Bacteria</taxon>
        <taxon>Bacillati</taxon>
        <taxon>Actinomycetota</taxon>
        <taxon>Actinomycetes</taxon>
        <taxon>Micrococcales</taxon>
        <taxon>Micrococcaceae</taxon>
        <taxon>Glutamicibacter</taxon>
    </lineage>
</organism>
<dbReference type="Proteomes" id="UP001595884">
    <property type="component" value="Unassembled WGS sequence"/>
</dbReference>
<dbReference type="EMBL" id="JBHSHE010000039">
    <property type="protein sequence ID" value="MFC4716315.1"/>
    <property type="molecule type" value="Genomic_DNA"/>
</dbReference>
<name>A0ABV9MNC3_9MICC</name>
<reference evidence="2" key="1">
    <citation type="journal article" date="2019" name="Int. J. Syst. Evol. Microbiol.">
        <title>The Global Catalogue of Microorganisms (GCM) 10K type strain sequencing project: providing services to taxonomists for standard genome sequencing and annotation.</title>
        <authorList>
            <consortium name="The Broad Institute Genomics Platform"/>
            <consortium name="The Broad Institute Genome Sequencing Center for Infectious Disease"/>
            <person name="Wu L."/>
            <person name="Ma J."/>
        </authorList>
    </citation>
    <scope>NUCLEOTIDE SEQUENCE [LARGE SCALE GENOMIC DNA]</scope>
    <source>
        <strain evidence="2">CGMCC 1.12849</strain>
    </source>
</reference>
<evidence type="ECO:0000313" key="2">
    <source>
        <dbReference type="Proteomes" id="UP001595884"/>
    </source>
</evidence>
<accession>A0ABV9MNC3</accession>
<comment type="caution">
    <text evidence="1">The sequence shown here is derived from an EMBL/GenBank/DDBJ whole genome shotgun (WGS) entry which is preliminary data.</text>
</comment>
<sequence length="51" mass="5459">MEAQNPTGTGTPPVSGGVLEFSHDKERHIADASAGHHTPKYCPFPLELTND</sequence>